<organism evidence="2 3">
    <name type="scientific">Micromonospora azadirachtae</name>
    <dbReference type="NCBI Taxonomy" id="1970735"/>
    <lineage>
        <taxon>Bacteria</taxon>
        <taxon>Bacillati</taxon>
        <taxon>Actinomycetota</taxon>
        <taxon>Actinomycetes</taxon>
        <taxon>Micromonosporales</taxon>
        <taxon>Micromonosporaceae</taxon>
        <taxon>Micromonospora</taxon>
    </lineage>
</organism>
<feature type="region of interest" description="Disordered" evidence="1">
    <location>
        <begin position="1"/>
        <end position="46"/>
    </location>
</feature>
<evidence type="ECO:0000313" key="3">
    <source>
        <dbReference type="Proteomes" id="UP001597053"/>
    </source>
</evidence>
<dbReference type="Proteomes" id="UP001597053">
    <property type="component" value="Unassembled WGS sequence"/>
</dbReference>
<evidence type="ECO:0000256" key="1">
    <source>
        <dbReference type="SAM" id="MobiDB-lite"/>
    </source>
</evidence>
<comment type="caution">
    <text evidence="2">The sequence shown here is derived from an EMBL/GenBank/DDBJ whole genome shotgun (WGS) entry which is preliminary data.</text>
</comment>
<reference evidence="3" key="1">
    <citation type="journal article" date="2019" name="Int. J. Syst. Evol. Microbiol.">
        <title>The Global Catalogue of Microorganisms (GCM) 10K type strain sequencing project: providing services to taxonomists for standard genome sequencing and annotation.</title>
        <authorList>
            <consortium name="The Broad Institute Genomics Platform"/>
            <consortium name="The Broad Institute Genome Sequencing Center for Infectious Disease"/>
            <person name="Wu L."/>
            <person name="Ma J."/>
        </authorList>
    </citation>
    <scope>NUCLEOTIDE SEQUENCE [LARGE SCALE GENOMIC DNA]</scope>
    <source>
        <strain evidence="3">JCM 32148</strain>
    </source>
</reference>
<keyword evidence="3" id="KW-1185">Reference proteome</keyword>
<evidence type="ECO:0000313" key="2">
    <source>
        <dbReference type="EMBL" id="MFD0785760.1"/>
    </source>
</evidence>
<accession>A0ABW3A4D7</accession>
<gene>
    <name evidence="2" type="ORF">ACFQZ8_17800</name>
</gene>
<name>A0ABW3A4D7_9ACTN</name>
<dbReference type="EMBL" id="JBHTHM010000980">
    <property type="protein sequence ID" value="MFD0785760.1"/>
    <property type="molecule type" value="Genomic_DNA"/>
</dbReference>
<sequence length="71" mass="8003">MRQEDPPRQALLTRPDQDEYARPPAQRTRETAPDVGGAGDRVGQPGLDVTTVLPYAGSRASRRTRWLRAWM</sequence>
<feature type="non-terminal residue" evidence="2">
    <location>
        <position position="71"/>
    </location>
</feature>
<protein>
    <submittedName>
        <fullName evidence="2">Uncharacterized protein</fullName>
    </submittedName>
</protein>
<feature type="compositionally biased region" description="Basic and acidic residues" evidence="1">
    <location>
        <begin position="15"/>
        <end position="32"/>
    </location>
</feature>
<proteinExistence type="predicted"/>